<evidence type="ECO:0000313" key="1">
    <source>
        <dbReference type="EMBL" id="KGM92015.1"/>
    </source>
</evidence>
<sequence length="148" mass="15656">MRVLPKRVGGSARRGSGDDRILLYLGSTGVNTSNLAQLLLQEINVSLSLQDDCSSKCDAGAECGELASLTYTISIIIRIACKGIAKGHFAAPLILDVLKTLMCDADSCGGSDCGCEDESGLPQGDTITRHSCQDMEKTVTPPKHQTIK</sequence>
<dbReference type="RefSeq" id="XP_010760525.1">
    <property type="nucleotide sequence ID" value="XM_010762223.1"/>
</dbReference>
<dbReference type="HOGENOM" id="CLU_1759378_0_0_1"/>
<keyword evidence="2" id="KW-1185">Reference proteome</keyword>
<dbReference type="InParanoid" id="A0A0A0HX67"/>
<name>A0A0A0HX67_PARBD</name>
<protein>
    <submittedName>
        <fullName evidence="1">Uncharacterized protein</fullName>
    </submittedName>
</protein>
<dbReference type="AlphaFoldDB" id="A0A0A0HX67"/>
<gene>
    <name evidence="1" type="ORF">PADG_11802</name>
</gene>
<dbReference type="KEGG" id="pbn:PADG_11802"/>
<dbReference type="GeneID" id="22587699"/>
<proteinExistence type="predicted"/>
<dbReference type="VEuPathDB" id="FungiDB:PADG_11802"/>
<dbReference type="EMBL" id="KN275961">
    <property type="protein sequence ID" value="KGM92015.1"/>
    <property type="molecule type" value="Genomic_DNA"/>
</dbReference>
<accession>A0A0A0HX67</accession>
<organism evidence="1 2">
    <name type="scientific">Paracoccidioides brasiliensis (strain Pb18)</name>
    <dbReference type="NCBI Taxonomy" id="502780"/>
    <lineage>
        <taxon>Eukaryota</taxon>
        <taxon>Fungi</taxon>
        <taxon>Dikarya</taxon>
        <taxon>Ascomycota</taxon>
        <taxon>Pezizomycotina</taxon>
        <taxon>Eurotiomycetes</taxon>
        <taxon>Eurotiomycetidae</taxon>
        <taxon>Onygenales</taxon>
        <taxon>Ajellomycetaceae</taxon>
        <taxon>Paracoccidioides</taxon>
    </lineage>
</organism>
<evidence type="ECO:0000313" key="2">
    <source>
        <dbReference type="Proteomes" id="UP000001628"/>
    </source>
</evidence>
<dbReference type="Proteomes" id="UP000001628">
    <property type="component" value="Unassembled WGS sequence"/>
</dbReference>
<reference evidence="1 2" key="1">
    <citation type="journal article" date="2011" name="PLoS Genet.">
        <title>Comparative genomic analysis of human fungal pathogens causing paracoccidioidomycosis.</title>
        <authorList>
            <person name="Desjardins C.A."/>
            <person name="Champion M.D."/>
            <person name="Holder J.W."/>
            <person name="Muszewska A."/>
            <person name="Goldberg J."/>
            <person name="Bailao A.M."/>
            <person name="Brigido M.M."/>
            <person name="Ferreira M.E."/>
            <person name="Garcia A.M."/>
            <person name="Grynberg M."/>
            <person name="Gujja S."/>
            <person name="Heiman D.I."/>
            <person name="Henn M.R."/>
            <person name="Kodira C.D."/>
            <person name="Leon-Narvaez H."/>
            <person name="Longo L.V."/>
            <person name="Ma L.J."/>
            <person name="Malavazi I."/>
            <person name="Matsuo A.L."/>
            <person name="Morais F.V."/>
            <person name="Pereira M."/>
            <person name="Rodriguez-Brito S."/>
            <person name="Sakthikumar S."/>
            <person name="Salem-Izacc S.M."/>
            <person name="Sykes S.M."/>
            <person name="Teixeira M.M."/>
            <person name="Vallejo M.C."/>
            <person name="Walter M.E."/>
            <person name="Yandava C."/>
            <person name="Young S."/>
            <person name="Zeng Q."/>
            <person name="Zucker J."/>
            <person name="Felipe M.S."/>
            <person name="Goldman G.H."/>
            <person name="Haas B.J."/>
            <person name="McEwen J.G."/>
            <person name="Nino-Vega G."/>
            <person name="Puccia R."/>
            <person name="San-Blas G."/>
            <person name="Soares C.M."/>
            <person name="Birren B.W."/>
            <person name="Cuomo C.A."/>
        </authorList>
    </citation>
    <scope>NUCLEOTIDE SEQUENCE [LARGE SCALE GENOMIC DNA]</scope>
    <source>
        <strain evidence="1 2">Pb18</strain>
    </source>
</reference>